<evidence type="ECO:0000313" key="2">
    <source>
        <dbReference type="Proteomes" id="UP000694892"/>
    </source>
</evidence>
<gene>
    <name evidence="1" type="ORF">XELAEV_18010702mg</name>
</gene>
<dbReference type="EMBL" id="CM004467">
    <property type="protein sequence ID" value="OCT98468.1"/>
    <property type="molecule type" value="Genomic_DNA"/>
</dbReference>
<protein>
    <recommendedName>
        <fullName evidence="3">Reverse transcriptase domain-containing protein</fullName>
    </recommendedName>
</protein>
<dbReference type="PANTHER" id="PTHR21301">
    <property type="entry name" value="REVERSE TRANSCRIPTASE"/>
    <property type="match status" value="1"/>
</dbReference>
<accession>A0A974DV03</accession>
<dbReference type="PANTHER" id="PTHR21301:SF13">
    <property type="match status" value="1"/>
</dbReference>
<proteinExistence type="predicted"/>
<dbReference type="AlphaFoldDB" id="A0A974DV03"/>
<organism evidence="1 2">
    <name type="scientific">Xenopus laevis</name>
    <name type="common">African clawed frog</name>
    <dbReference type="NCBI Taxonomy" id="8355"/>
    <lineage>
        <taxon>Eukaryota</taxon>
        <taxon>Metazoa</taxon>
        <taxon>Chordata</taxon>
        <taxon>Craniata</taxon>
        <taxon>Vertebrata</taxon>
        <taxon>Euteleostomi</taxon>
        <taxon>Amphibia</taxon>
        <taxon>Batrachia</taxon>
        <taxon>Anura</taxon>
        <taxon>Pipoidea</taxon>
        <taxon>Pipidae</taxon>
        <taxon>Xenopodinae</taxon>
        <taxon>Xenopus</taxon>
        <taxon>Xenopus</taxon>
    </lineage>
</organism>
<evidence type="ECO:0008006" key="3">
    <source>
        <dbReference type="Google" id="ProtNLM"/>
    </source>
</evidence>
<name>A0A974DV03_XENLA</name>
<reference evidence="2" key="1">
    <citation type="journal article" date="2016" name="Nature">
        <title>Genome evolution in the allotetraploid frog Xenopus laevis.</title>
        <authorList>
            <person name="Session A.M."/>
            <person name="Uno Y."/>
            <person name="Kwon T."/>
            <person name="Chapman J.A."/>
            <person name="Toyoda A."/>
            <person name="Takahashi S."/>
            <person name="Fukui A."/>
            <person name="Hikosaka A."/>
            <person name="Suzuki A."/>
            <person name="Kondo M."/>
            <person name="van Heeringen S.J."/>
            <person name="Quigley I."/>
            <person name="Heinz S."/>
            <person name="Ogino H."/>
            <person name="Ochi H."/>
            <person name="Hellsten U."/>
            <person name="Lyons J.B."/>
            <person name="Simakov O."/>
            <person name="Putnam N."/>
            <person name="Stites J."/>
            <person name="Kuroki Y."/>
            <person name="Tanaka T."/>
            <person name="Michiue T."/>
            <person name="Watanabe M."/>
            <person name="Bogdanovic O."/>
            <person name="Lister R."/>
            <person name="Georgiou G."/>
            <person name="Paranjpe S.S."/>
            <person name="van Kruijsbergen I."/>
            <person name="Shu S."/>
            <person name="Carlson J."/>
            <person name="Kinoshita T."/>
            <person name="Ohta Y."/>
            <person name="Mawaribuchi S."/>
            <person name="Jenkins J."/>
            <person name="Grimwood J."/>
            <person name="Schmutz J."/>
            <person name="Mitros T."/>
            <person name="Mozaffari S.V."/>
            <person name="Suzuki Y."/>
            <person name="Haramoto Y."/>
            <person name="Yamamoto T.S."/>
            <person name="Takagi C."/>
            <person name="Heald R."/>
            <person name="Miller K."/>
            <person name="Haudenschild C."/>
            <person name="Kitzman J."/>
            <person name="Nakayama T."/>
            <person name="Izutsu Y."/>
            <person name="Robert J."/>
            <person name="Fortriede J."/>
            <person name="Burns K."/>
            <person name="Lotay V."/>
            <person name="Karimi K."/>
            <person name="Yasuoka Y."/>
            <person name="Dichmann D.S."/>
            <person name="Flajnik M.F."/>
            <person name="Houston D.W."/>
            <person name="Shendure J."/>
            <person name="DuPasquier L."/>
            <person name="Vize P.D."/>
            <person name="Zorn A.M."/>
            <person name="Ito M."/>
            <person name="Marcotte E.M."/>
            <person name="Wallingford J.B."/>
            <person name="Ito Y."/>
            <person name="Asashima M."/>
            <person name="Ueno N."/>
            <person name="Matsuda Y."/>
            <person name="Veenstra G.J."/>
            <person name="Fujiyama A."/>
            <person name="Harland R.M."/>
            <person name="Taira M."/>
            <person name="Rokhsar D.S."/>
        </authorList>
    </citation>
    <scope>NUCLEOTIDE SEQUENCE [LARGE SCALE GENOMIC DNA]</scope>
    <source>
        <strain evidence="2">J</strain>
    </source>
</reference>
<dbReference type="Proteomes" id="UP000694892">
    <property type="component" value="Chromosome 1S"/>
</dbReference>
<sequence>MGSTCASSNANIYLEWWERNLVFSDDLLEYTQPLWLCYIDDIVFIWSDSSIKFFEFINKLNINDINLKVTAEIDSNTVNFLDIRIYRQYLRVKRLCSNTDDFKIEAKKLYWHFRDRGYSHNSQNLSVISSQKGL</sequence>
<evidence type="ECO:0000313" key="1">
    <source>
        <dbReference type="EMBL" id="OCT98468.1"/>
    </source>
</evidence>